<sequence>MAIIKQAKNIKIITSKKDVVIIGKLSINTQKKMIFDAIEDNLEFNSIKKIKADGRG</sequence>
<accession>A0A1G8FQE7</accession>
<name>A0A1G8FQE7_9FLAO</name>
<protein>
    <submittedName>
        <fullName evidence="1">Uncharacterized protein</fullName>
    </submittedName>
</protein>
<proteinExistence type="predicted"/>
<reference evidence="2" key="1">
    <citation type="submission" date="2016-10" db="EMBL/GenBank/DDBJ databases">
        <authorList>
            <person name="Varghese N."/>
            <person name="Submissions S."/>
        </authorList>
    </citation>
    <scope>NUCLEOTIDE SEQUENCE [LARGE SCALE GENOMIC DNA]</scope>
    <source>
        <strain evidence="2">DSM 17071</strain>
    </source>
</reference>
<dbReference type="AlphaFoldDB" id="A0A1G8FQE7"/>
<evidence type="ECO:0000313" key="2">
    <source>
        <dbReference type="Proteomes" id="UP000198869"/>
    </source>
</evidence>
<dbReference type="STRING" id="311334.SAMN05421846_102234"/>
<gene>
    <name evidence="1" type="ORF">SAMN05421846_102234</name>
</gene>
<evidence type="ECO:0000313" key="1">
    <source>
        <dbReference type="EMBL" id="SDH84335.1"/>
    </source>
</evidence>
<organism evidence="1 2">
    <name type="scientific">Chryseobacterium taeanense</name>
    <dbReference type="NCBI Taxonomy" id="311334"/>
    <lineage>
        <taxon>Bacteria</taxon>
        <taxon>Pseudomonadati</taxon>
        <taxon>Bacteroidota</taxon>
        <taxon>Flavobacteriia</taxon>
        <taxon>Flavobacteriales</taxon>
        <taxon>Weeksellaceae</taxon>
        <taxon>Chryseobacterium group</taxon>
        <taxon>Chryseobacterium</taxon>
    </lineage>
</organism>
<dbReference type="RefSeq" id="WP_175443599.1">
    <property type="nucleotide sequence ID" value="NZ_FNDW01000002.1"/>
</dbReference>
<dbReference type="EMBL" id="FNDW01000002">
    <property type="protein sequence ID" value="SDH84335.1"/>
    <property type="molecule type" value="Genomic_DNA"/>
</dbReference>
<dbReference type="Proteomes" id="UP000198869">
    <property type="component" value="Unassembled WGS sequence"/>
</dbReference>
<keyword evidence="2" id="KW-1185">Reference proteome</keyword>